<accession>A0A6L6HR93</accession>
<organism evidence="1 2">
    <name type="scientific">Paracoccus lichenicola</name>
    <dbReference type="NCBI Taxonomy" id="2665644"/>
    <lineage>
        <taxon>Bacteria</taxon>
        <taxon>Pseudomonadati</taxon>
        <taxon>Pseudomonadota</taxon>
        <taxon>Alphaproteobacteria</taxon>
        <taxon>Rhodobacterales</taxon>
        <taxon>Paracoccaceae</taxon>
        <taxon>Paracoccus</taxon>
    </lineage>
</organism>
<dbReference type="Gene3D" id="3.30.1330.40">
    <property type="entry name" value="RutC-like"/>
    <property type="match status" value="1"/>
</dbReference>
<dbReference type="InterPro" id="IPR035959">
    <property type="entry name" value="RutC-like_sf"/>
</dbReference>
<name>A0A6L6HR93_9RHOB</name>
<dbReference type="EMBL" id="WMBT01000002">
    <property type="protein sequence ID" value="MTD99797.1"/>
    <property type="molecule type" value="Genomic_DNA"/>
</dbReference>
<dbReference type="InterPro" id="IPR006175">
    <property type="entry name" value="YjgF/YER057c/UK114"/>
</dbReference>
<reference evidence="1 2" key="1">
    <citation type="submission" date="2019-11" db="EMBL/GenBank/DDBJ databases">
        <authorList>
            <person name="Lang L."/>
        </authorList>
    </citation>
    <scope>NUCLEOTIDE SEQUENCE [LARGE SCALE GENOMIC DNA]</scope>
    <source>
        <strain evidence="1 2">YIM 132242</strain>
    </source>
</reference>
<dbReference type="RefSeq" id="WP_154763842.1">
    <property type="nucleotide sequence ID" value="NZ_WMBT01000002.1"/>
</dbReference>
<comment type="caution">
    <text evidence="1">The sequence shown here is derived from an EMBL/GenBank/DDBJ whole genome shotgun (WGS) entry which is preliminary data.</text>
</comment>
<evidence type="ECO:0000313" key="2">
    <source>
        <dbReference type="Proteomes" id="UP000481417"/>
    </source>
</evidence>
<dbReference type="SUPFAM" id="SSF55298">
    <property type="entry name" value="YjgF-like"/>
    <property type="match status" value="1"/>
</dbReference>
<sequence>MNLQNPPRSPHSFLNPEGWVPAKGYANGVMAQGKVIFTGGLIGWNGQQQFEHVDLVGQFEQTLRNIVAVLETAGARPEHLVRLTWYITDKAEYLSNLKEIGAAYRRVIGRHFPAMAVVQVVALIEDAAKVEIEATAVIPHD</sequence>
<dbReference type="Pfam" id="PF01042">
    <property type="entry name" value="Ribonuc_L-PSP"/>
    <property type="match status" value="1"/>
</dbReference>
<dbReference type="AlphaFoldDB" id="A0A6L6HR93"/>
<evidence type="ECO:0000313" key="1">
    <source>
        <dbReference type="EMBL" id="MTD99797.1"/>
    </source>
</evidence>
<keyword evidence="2" id="KW-1185">Reference proteome</keyword>
<dbReference type="Proteomes" id="UP000481417">
    <property type="component" value="Unassembled WGS sequence"/>
</dbReference>
<gene>
    <name evidence="1" type="ORF">GIY56_05830</name>
</gene>
<proteinExistence type="predicted"/>
<protein>
    <submittedName>
        <fullName evidence="1">RidA family protein</fullName>
    </submittedName>
</protein>
<dbReference type="PANTHER" id="PTHR43857">
    <property type="entry name" value="BLR7761 PROTEIN"/>
    <property type="match status" value="1"/>
</dbReference>
<dbReference type="PANTHER" id="PTHR43857:SF1">
    <property type="entry name" value="YJGH FAMILY PROTEIN"/>
    <property type="match status" value="1"/>
</dbReference>
<dbReference type="CDD" id="cd00448">
    <property type="entry name" value="YjgF_YER057c_UK114_family"/>
    <property type="match status" value="1"/>
</dbReference>